<dbReference type="Proteomes" id="UP000664034">
    <property type="component" value="Unassembled WGS sequence"/>
</dbReference>
<accession>A0A939GDH4</accession>
<dbReference type="InterPro" id="IPR012338">
    <property type="entry name" value="Beta-lactam/transpept-like"/>
</dbReference>
<evidence type="ECO:0000313" key="3">
    <source>
        <dbReference type="EMBL" id="MBO0935758.1"/>
    </source>
</evidence>
<evidence type="ECO:0000256" key="1">
    <source>
        <dbReference type="SAM" id="SignalP"/>
    </source>
</evidence>
<reference evidence="3" key="1">
    <citation type="submission" date="2021-03" db="EMBL/GenBank/DDBJ databases">
        <title>Fibrella sp. HMF5335 genome sequencing and assembly.</title>
        <authorList>
            <person name="Kang H."/>
            <person name="Kim H."/>
            <person name="Bae S."/>
            <person name="Joh K."/>
        </authorList>
    </citation>
    <scope>NUCLEOTIDE SEQUENCE</scope>
    <source>
        <strain evidence="3">HMF5335</strain>
    </source>
</reference>
<dbReference type="Pfam" id="PF00144">
    <property type="entry name" value="Beta-lactamase"/>
    <property type="match status" value="1"/>
</dbReference>
<dbReference type="RefSeq" id="WP_207363323.1">
    <property type="nucleotide sequence ID" value="NZ_JAFMYV010000002.1"/>
</dbReference>
<sequence>MKSATPLLFLWLSLAAACKTEDIITSPKLISNNPLLSATDSAVNKAFLNYQSDLNTVGVSIGLYKNQKTSFYGYGESKLGSGIAPDKNTFFEIGSITKTFTSITAMNMLLEKGQTIENPIRPYLPTNLPTLARDGVEINFKHLMTHTSGLSYFPDNFGTGYYTGNVGEEFAKYDRNKLFTWLLNTPLRSKPFTTWEYSNGAMGLLGTLLELNYEKEYGSILKEKLLGPLQLTDTKTDMNETDMSRWSKGYSNGKEVAYWNSLNAMNGAGVIKSTASDMIKYGLANLNPPSTRLGDAITKTQQVTFLPFTEAGRIKINGRLGWFQCIHKDLPNEIFIWHNGGTGGYSSDMYINEARGSILVILYNTDKGTQAREDFTLALLRIISN</sequence>
<keyword evidence="4" id="KW-1185">Reference proteome</keyword>
<dbReference type="SUPFAM" id="SSF56601">
    <property type="entry name" value="beta-lactamase/transpeptidase-like"/>
    <property type="match status" value="1"/>
</dbReference>
<dbReference type="AlphaFoldDB" id="A0A939GDH4"/>
<feature type="domain" description="Beta-lactamase-related" evidence="2">
    <location>
        <begin position="50"/>
        <end position="378"/>
    </location>
</feature>
<dbReference type="PANTHER" id="PTHR46825:SF8">
    <property type="entry name" value="BETA-LACTAMASE-RELATED"/>
    <property type="match status" value="1"/>
</dbReference>
<dbReference type="InterPro" id="IPR050491">
    <property type="entry name" value="AmpC-like"/>
</dbReference>
<evidence type="ECO:0000313" key="4">
    <source>
        <dbReference type="Proteomes" id="UP000664034"/>
    </source>
</evidence>
<protein>
    <submittedName>
        <fullName evidence="3">Beta-lactamase family protein</fullName>
    </submittedName>
</protein>
<dbReference type="PANTHER" id="PTHR46825">
    <property type="entry name" value="D-ALANYL-D-ALANINE-CARBOXYPEPTIDASE/ENDOPEPTIDASE AMPH"/>
    <property type="match status" value="1"/>
</dbReference>
<dbReference type="PROSITE" id="PS51257">
    <property type="entry name" value="PROKAR_LIPOPROTEIN"/>
    <property type="match status" value="1"/>
</dbReference>
<proteinExistence type="predicted"/>
<evidence type="ECO:0000259" key="2">
    <source>
        <dbReference type="Pfam" id="PF00144"/>
    </source>
</evidence>
<name>A0A939GDH4_9BACT</name>
<dbReference type="EMBL" id="JAFMYV010000002">
    <property type="protein sequence ID" value="MBO0935758.1"/>
    <property type="molecule type" value="Genomic_DNA"/>
</dbReference>
<gene>
    <name evidence="3" type="ORF">J2I47_04280</name>
</gene>
<keyword evidence="1" id="KW-0732">Signal</keyword>
<dbReference type="InterPro" id="IPR001466">
    <property type="entry name" value="Beta-lactam-related"/>
</dbReference>
<comment type="caution">
    <text evidence="3">The sequence shown here is derived from an EMBL/GenBank/DDBJ whole genome shotgun (WGS) entry which is preliminary data.</text>
</comment>
<feature type="chain" id="PRO_5037359736" evidence="1">
    <location>
        <begin position="18"/>
        <end position="385"/>
    </location>
</feature>
<organism evidence="3 4">
    <name type="scientific">Fibrella rubiginis</name>
    <dbReference type="NCBI Taxonomy" id="2817060"/>
    <lineage>
        <taxon>Bacteria</taxon>
        <taxon>Pseudomonadati</taxon>
        <taxon>Bacteroidota</taxon>
        <taxon>Cytophagia</taxon>
        <taxon>Cytophagales</taxon>
        <taxon>Spirosomataceae</taxon>
        <taxon>Fibrella</taxon>
    </lineage>
</organism>
<feature type="signal peptide" evidence="1">
    <location>
        <begin position="1"/>
        <end position="17"/>
    </location>
</feature>
<dbReference type="Gene3D" id="3.40.710.10">
    <property type="entry name" value="DD-peptidase/beta-lactamase superfamily"/>
    <property type="match status" value="1"/>
</dbReference>